<evidence type="ECO:0000313" key="2">
    <source>
        <dbReference type="EMBL" id="KAJ7773734.1"/>
    </source>
</evidence>
<name>A0AAD7JX49_9AGAR</name>
<gene>
    <name evidence="2" type="ORF">DFH07DRAFT_952772</name>
</gene>
<protein>
    <submittedName>
        <fullName evidence="2">Uncharacterized protein</fullName>
    </submittedName>
</protein>
<dbReference type="Proteomes" id="UP001215280">
    <property type="component" value="Unassembled WGS sequence"/>
</dbReference>
<evidence type="ECO:0000256" key="1">
    <source>
        <dbReference type="SAM" id="MobiDB-lite"/>
    </source>
</evidence>
<proteinExistence type="predicted"/>
<feature type="region of interest" description="Disordered" evidence="1">
    <location>
        <begin position="72"/>
        <end position="114"/>
    </location>
</feature>
<sequence>MDLLPLRSVNCHKKTLVTGCAACRPYVLYFDVEDCLAGRIAEQNALGLVDEPGDLITPAFWINPPLEYPDLPPATSPISATSALKQGSKRRRRERREACASTAATSGSPPTKSVSIRHLKDSLKQAITVQVDAQEFSHSRPVWIGMHSAEGDNDYQNGIGGRVYMSAEIQALTGSADLTYVNWLGCLSIPIVDSKGCIIAVLGGMPRDVAGWKKVTDSASKLFAEGVADGSFTPAQLNHRRAQEPYPLISRGVSHGGGQLEPGELCNNEANTELTNRFLREDCFKCLAGFANCLFRLFAPILFAFYQSQMACIAEWRPSLHWNFAHSDLKLVFRFPPRATILVPSAIVRHSNVPVRINERRYSFTQYTAGGLFRWVRNGFRTDVDFANQATHSEQVEHEEENLTRWEKGVAMYSTLDDLRSQ</sequence>
<feature type="compositionally biased region" description="Polar residues" evidence="1">
    <location>
        <begin position="102"/>
        <end position="114"/>
    </location>
</feature>
<comment type="caution">
    <text evidence="2">The sequence shown here is derived from an EMBL/GenBank/DDBJ whole genome shotgun (WGS) entry which is preliminary data.</text>
</comment>
<reference evidence="2" key="1">
    <citation type="submission" date="2023-03" db="EMBL/GenBank/DDBJ databases">
        <title>Massive genome expansion in bonnet fungi (Mycena s.s.) driven by repeated elements and novel gene families across ecological guilds.</title>
        <authorList>
            <consortium name="Lawrence Berkeley National Laboratory"/>
            <person name="Harder C.B."/>
            <person name="Miyauchi S."/>
            <person name="Viragh M."/>
            <person name="Kuo A."/>
            <person name="Thoen E."/>
            <person name="Andreopoulos B."/>
            <person name="Lu D."/>
            <person name="Skrede I."/>
            <person name="Drula E."/>
            <person name="Henrissat B."/>
            <person name="Morin E."/>
            <person name="Kohler A."/>
            <person name="Barry K."/>
            <person name="LaButti K."/>
            <person name="Morin E."/>
            <person name="Salamov A."/>
            <person name="Lipzen A."/>
            <person name="Mereny Z."/>
            <person name="Hegedus B."/>
            <person name="Baldrian P."/>
            <person name="Stursova M."/>
            <person name="Weitz H."/>
            <person name="Taylor A."/>
            <person name="Grigoriev I.V."/>
            <person name="Nagy L.G."/>
            <person name="Martin F."/>
            <person name="Kauserud H."/>
        </authorList>
    </citation>
    <scope>NUCLEOTIDE SEQUENCE</scope>
    <source>
        <strain evidence="2">CBHHK188m</strain>
    </source>
</reference>
<keyword evidence="3" id="KW-1185">Reference proteome</keyword>
<dbReference type="EMBL" id="JARJLG010000017">
    <property type="protein sequence ID" value="KAJ7773734.1"/>
    <property type="molecule type" value="Genomic_DNA"/>
</dbReference>
<evidence type="ECO:0000313" key="3">
    <source>
        <dbReference type="Proteomes" id="UP001215280"/>
    </source>
</evidence>
<feature type="compositionally biased region" description="Polar residues" evidence="1">
    <location>
        <begin position="76"/>
        <end position="85"/>
    </location>
</feature>
<organism evidence="2 3">
    <name type="scientific">Mycena maculata</name>
    <dbReference type="NCBI Taxonomy" id="230809"/>
    <lineage>
        <taxon>Eukaryota</taxon>
        <taxon>Fungi</taxon>
        <taxon>Dikarya</taxon>
        <taxon>Basidiomycota</taxon>
        <taxon>Agaricomycotina</taxon>
        <taxon>Agaricomycetes</taxon>
        <taxon>Agaricomycetidae</taxon>
        <taxon>Agaricales</taxon>
        <taxon>Marasmiineae</taxon>
        <taxon>Mycenaceae</taxon>
        <taxon>Mycena</taxon>
    </lineage>
</organism>
<dbReference type="AlphaFoldDB" id="A0AAD7JX49"/>
<accession>A0AAD7JX49</accession>